<keyword evidence="4" id="KW-1185">Reference proteome</keyword>
<protein>
    <recommendedName>
        <fullName evidence="2">DUF6533 domain-containing protein</fullName>
    </recommendedName>
</protein>
<gene>
    <name evidence="3" type="ORF">PISMIDRAFT_677877</name>
</gene>
<evidence type="ECO:0000313" key="3">
    <source>
        <dbReference type="EMBL" id="KIK24782.1"/>
    </source>
</evidence>
<keyword evidence="1" id="KW-0472">Membrane</keyword>
<keyword evidence="1" id="KW-0812">Transmembrane</keyword>
<evidence type="ECO:0000313" key="4">
    <source>
        <dbReference type="Proteomes" id="UP000054018"/>
    </source>
</evidence>
<proteinExistence type="predicted"/>
<name>A0A0C9ZR87_9AGAM</name>
<dbReference type="HOGENOM" id="CLU_2159406_0_0_1"/>
<dbReference type="OrthoDB" id="2668493at2759"/>
<feature type="transmembrane region" description="Helical" evidence="1">
    <location>
        <begin position="67"/>
        <end position="90"/>
    </location>
</feature>
<reference evidence="3 4" key="1">
    <citation type="submission" date="2014-04" db="EMBL/GenBank/DDBJ databases">
        <authorList>
            <consortium name="DOE Joint Genome Institute"/>
            <person name="Kuo A."/>
            <person name="Kohler A."/>
            <person name="Costa M.D."/>
            <person name="Nagy L.G."/>
            <person name="Floudas D."/>
            <person name="Copeland A."/>
            <person name="Barry K.W."/>
            <person name="Cichocki N."/>
            <person name="Veneault-Fourrey C."/>
            <person name="LaButti K."/>
            <person name="Lindquist E.A."/>
            <person name="Lipzen A."/>
            <person name="Lundell T."/>
            <person name="Morin E."/>
            <person name="Murat C."/>
            <person name="Sun H."/>
            <person name="Tunlid A."/>
            <person name="Henrissat B."/>
            <person name="Grigoriev I.V."/>
            <person name="Hibbett D.S."/>
            <person name="Martin F."/>
            <person name="Nordberg H.P."/>
            <person name="Cantor M.N."/>
            <person name="Hua S.X."/>
        </authorList>
    </citation>
    <scope>NUCLEOTIDE SEQUENCE [LARGE SCALE GENOMIC DNA]</scope>
    <source>
        <strain evidence="3 4">441</strain>
    </source>
</reference>
<feature type="domain" description="DUF6533" evidence="2">
    <location>
        <begin position="23"/>
        <end position="82"/>
    </location>
</feature>
<keyword evidence="1" id="KW-1133">Transmembrane helix</keyword>
<accession>A0A0C9ZR87</accession>
<reference evidence="4" key="2">
    <citation type="submission" date="2015-01" db="EMBL/GenBank/DDBJ databases">
        <title>Evolutionary Origins and Diversification of the Mycorrhizal Mutualists.</title>
        <authorList>
            <consortium name="DOE Joint Genome Institute"/>
            <consortium name="Mycorrhizal Genomics Consortium"/>
            <person name="Kohler A."/>
            <person name="Kuo A."/>
            <person name="Nagy L.G."/>
            <person name="Floudas D."/>
            <person name="Copeland A."/>
            <person name="Barry K.W."/>
            <person name="Cichocki N."/>
            <person name="Veneault-Fourrey C."/>
            <person name="LaButti K."/>
            <person name="Lindquist E.A."/>
            <person name="Lipzen A."/>
            <person name="Lundell T."/>
            <person name="Morin E."/>
            <person name="Murat C."/>
            <person name="Riley R."/>
            <person name="Ohm R."/>
            <person name="Sun H."/>
            <person name="Tunlid A."/>
            <person name="Henrissat B."/>
            <person name="Grigoriev I.V."/>
            <person name="Hibbett D.S."/>
            <person name="Martin F."/>
        </authorList>
    </citation>
    <scope>NUCLEOTIDE SEQUENCE [LARGE SCALE GENOMIC DNA]</scope>
    <source>
        <strain evidence="4">441</strain>
    </source>
</reference>
<sequence>MLRVNEIHRQLTSDSALTSNPATVSCLAFLVYDILTNLDKEIPLIWRYYHNTDGDEHIPWRGRARRILVQTLFIFGRYYAPLYLTIYFAVNNHQGFSVPVCKDYYYYLLLW</sequence>
<organism evidence="3 4">
    <name type="scientific">Pisolithus microcarpus 441</name>
    <dbReference type="NCBI Taxonomy" id="765257"/>
    <lineage>
        <taxon>Eukaryota</taxon>
        <taxon>Fungi</taxon>
        <taxon>Dikarya</taxon>
        <taxon>Basidiomycota</taxon>
        <taxon>Agaricomycotina</taxon>
        <taxon>Agaricomycetes</taxon>
        <taxon>Agaricomycetidae</taxon>
        <taxon>Boletales</taxon>
        <taxon>Sclerodermatineae</taxon>
        <taxon>Pisolithaceae</taxon>
        <taxon>Pisolithus</taxon>
    </lineage>
</organism>
<evidence type="ECO:0000259" key="2">
    <source>
        <dbReference type="Pfam" id="PF20151"/>
    </source>
</evidence>
<dbReference type="EMBL" id="KN833713">
    <property type="protein sequence ID" value="KIK24782.1"/>
    <property type="molecule type" value="Genomic_DNA"/>
</dbReference>
<dbReference type="Pfam" id="PF20151">
    <property type="entry name" value="DUF6533"/>
    <property type="match status" value="1"/>
</dbReference>
<dbReference type="AlphaFoldDB" id="A0A0C9ZR87"/>
<dbReference type="Proteomes" id="UP000054018">
    <property type="component" value="Unassembled WGS sequence"/>
</dbReference>
<evidence type="ECO:0000256" key="1">
    <source>
        <dbReference type="SAM" id="Phobius"/>
    </source>
</evidence>
<dbReference type="PROSITE" id="PS51257">
    <property type="entry name" value="PROKAR_LIPOPROTEIN"/>
    <property type="match status" value="1"/>
</dbReference>
<dbReference type="InterPro" id="IPR045340">
    <property type="entry name" value="DUF6533"/>
</dbReference>